<evidence type="ECO:0008006" key="10">
    <source>
        <dbReference type="Google" id="ProtNLM"/>
    </source>
</evidence>
<proteinExistence type="inferred from homology"/>
<name>A0A6A6C3B9_ZASCE</name>
<keyword evidence="2 4" id="KW-0479">Metal-binding</keyword>
<dbReference type="InterPro" id="IPR001128">
    <property type="entry name" value="Cyt_P450"/>
</dbReference>
<keyword evidence="3 4" id="KW-0408">Iron</keyword>
<feature type="region of interest" description="Disordered" evidence="6">
    <location>
        <begin position="258"/>
        <end position="279"/>
    </location>
</feature>
<dbReference type="GO" id="GO:0016705">
    <property type="term" value="F:oxidoreductase activity, acting on paired donors, with incorporation or reduction of molecular oxygen"/>
    <property type="evidence" value="ECO:0007669"/>
    <property type="project" value="InterPro"/>
</dbReference>
<dbReference type="InterPro" id="IPR036396">
    <property type="entry name" value="Cyt_P450_sf"/>
</dbReference>
<dbReference type="GO" id="GO:0020037">
    <property type="term" value="F:heme binding"/>
    <property type="evidence" value="ECO:0007669"/>
    <property type="project" value="InterPro"/>
</dbReference>
<accession>A0A6A6C3B9</accession>
<dbReference type="OrthoDB" id="3934656at2759"/>
<keyword evidence="9" id="KW-1185">Reference proteome</keyword>
<comment type="cofactor">
    <cofactor evidence="1 4">
        <name>heme</name>
        <dbReference type="ChEBI" id="CHEBI:30413"/>
    </cofactor>
</comment>
<dbReference type="GO" id="GO:0004497">
    <property type="term" value="F:monooxygenase activity"/>
    <property type="evidence" value="ECO:0007669"/>
    <property type="project" value="UniProtKB-KW"/>
</dbReference>
<evidence type="ECO:0000313" key="9">
    <source>
        <dbReference type="Proteomes" id="UP000799537"/>
    </source>
</evidence>
<dbReference type="Proteomes" id="UP000799537">
    <property type="component" value="Unassembled WGS sequence"/>
</dbReference>
<dbReference type="PRINTS" id="PR00463">
    <property type="entry name" value="EP450I"/>
</dbReference>
<protein>
    <recommendedName>
        <fullName evidence="10">Cytochrome P450</fullName>
    </recommendedName>
</protein>
<keyword evidence="7" id="KW-0472">Membrane</keyword>
<keyword evidence="7" id="KW-1133">Transmembrane helix</keyword>
<keyword evidence="5" id="KW-0560">Oxidoreductase</keyword>
<dbReference type="PANTHER" id="PTHR24305">
    <property type="entry name" value="CYTOCHROME P450"/>
    <property type="match status" value="1"/>
</dbReference>
<evidence type="ECO:0000256" key="2">
    <source>
        <dbReference type="ARBA" id="ARBA00022723"/>
    </source>
</evidence>
<keyword evidence="7" id="KW-0812">Transmembrane</keyword>
<feature type="compositionally biased region" description="Basic and acidic residues" evidence="6">
    <location>
        <begin position="258"/>
        <end position="268"/>
    </location>
</feature>
<evidence type="ECO:0000313" key="8">
    <source>
        <dbReference type="EMBL" id="KAF2159886.1"/>
    </source>
</evidence>
<dbReference type="SUPFAM" id="SSF48264">
    <property type="entry name" value="Cytochrome P450"/>
    <property type="match status" value="1"/>
</dbReference>
<evidence type="ECO:0000256" key="6">
    <source>
        <dbReference type="SAM" id="MobiDB-lite"/>
    </source>
</evidence>
<dbReference type="InterPro" id="IPR050121">
    <property type="entry name" value="Cytochrome_P450_monoxygenase"/>
</dbReference>
<feature type="transmembrane region" description="Helical" evidence="7">
    <location>
        <begin position="6"/>
        <end position="24"/>
    </location>
</feature>
<evidence type="ECO:0000256" key="3">
    <source>
        <dbReference type="ARBA" id="ARBA00023004"/>
    </source>
</evidence>
<dbReference type="EMBL" id="ML993632">
    <property type="protein sequence ID" value="KAF2159886.1"/>
    <property type="molecule type" value="Genomic_DNA"/>
</dbReference>
<dbReference type="AlphaFoldDB" id="A0A6A6C3B9"/>
<gene>
    <name evidence="8" type="ORF">M409DRAFT_60477</name>
</gene>
<dbReference type="FunFam" id="1.10.630.10:FF:000050">
    <property type="entry name" value="Cytochrome P450 monooxygenase"/>
    <property type="match status" value="1"/>
</dbReference>
<keyword evidence="4 5" id="KW-0349">Heme</keyword>
<dbReference type="PROSITE" id="PS00086">
    <property type="entry name" value="CYTOCHROME_P450"/>
    <property type="match status" value="1"/>
</dbReference>
<comment type="similarity">
    <text evidence="5">Belongs to the cytochrome P450 family.</text>
</comment>
<dbReference type="Gene3D" id="1.10.630.10">
    <property type="entry name" value="Cytochrome P450"/>
    <property type="match status" value="1"/>
</dbReference>
<feature type="binding site" description="axial binding residue" evidence="4">
    <location>
        <position position="456"/>
    </location>
    <ligand>
        <name>heme</name>
        <dbReference type="ChEBI" id="CHEBI:30413"/>
    </ligand>
    <ligandPart>
        <name>Fe</name>
        <dbReference type="ChEBI" id="CHEBI:18248"/>
    </ligandPart>
</feature>
<keyword evidence="5" id="KW-0503">Monooxygenase</keyword>
<dbReference type="InterPro" id="IPR017972">
    <property type="entry name" value="Cyt_P450_CS"/>
</dbReference>
<sequence>MLFDSPFAVAGVLFLLLTTGYLYLHLNSPLRSVPGPFLARFSRLWYFLSTYGGRFQHIEAALHAKHGKIVRLAPNLYSISDPSAIATIYKRRQGDGQFRKSDSYASWEVPGQPNVFSGRDVTVHANTRKKLTSAYTMSAMATYEAFVDNSVAVLCRRLEEASIKGTNIDLAWWLQCFAFDVIGEITYSQRFGFLDKGEDQHALIESVHGNNRYSLFMGVFPEWHQVCFGIIALMGKLGLGQGNQKDYLIEFTKESKERRQEALEKSPEEGQEEAIDGSSSIPKDFMTKFIEHHQQDPDRFTLDDIFNGIGGNINAGSDTTGISLSAIIYYLSANPTALQRLREEMEQHQVSDPVTFKESQKMEYLQAVLKEGLRLHPAVSVPLSRTVPSGGAVLAGQYFPAGTDVGVNPYILHRDREVYGDDAEDFRPERWLENDAETLARMERSWCPFGLGSRTCLGKNISLLEISKAVPQLVRRFDFDLSDELRTEGLESTNEFFLQITNFWVRVRSKQREEA</sequence>
<dbReference type="Pfam" id="PF00067">
    <property type="entry name" value="p450"/>
    <property type="match status" value="1"/>
</dbReference>
<evidence type="ECO:0000256" key="1">
    <source>
        <dbReference type="ARBA" id="ARBA00001971"/>
    </source>
</evidence>
<evidence type="ECO:0000256" key="5">
    <source>
        <dbReference type="RuleBase" id="RU000461"/>
    </source>
</evidence>
<reference evidence="8" key="1">
    <citation type="journal article" date="2020" name="Stud. Mycol.">
        <title>101 Dothideomycetes genomes: a test case for predicting lifestyles and emergence of pathogens.</title>
        <authorList>
            <person name="Haridas S."/>
            <person name="Albert R."/>
            <person name="Binder M."/>
            <person name="Bloem J."/>
            <person name="Labutti K."/>
            <person name="Salamov A."/>
            <person name="Andreopoulos B."/>
            <person name="Baker S."/>
            <person name="Barry K."/>
            <person name="Bills G."/>
            <person name="Bluhm B."/>
            <person name="Cannon C."/>
            <person name="Castanera R."/>
            <person name="Culley D."/>
            <person name="Daum C."/>
            <person name="Ezra D."/>
            <person name="Gonzalez J."/>
            <person name="Henrissat B."/>
            <person name="Kuo A."/>
            <person name="Liang C."/>
            <person name="Lipzen A."/>
            <person name="Lutzoni F."/>
            <person name="Magnuson J."/>
            <person name="Mondo S."/>
            <person name="Nolan M."/>
            <person name="Ohm R."/>
            <person name="Pangilinan J."/>
            <person name="Park H.-J."/>
            <person name="Ramirez L."/>
            <person name="Alfaro M."/>
            <person name="Sun H."/>
            <person name="Tritt A."/>
            <person name="Yoshinaga Y."/>
            <person name="Zwiers L.-H."/>
            <person name="Turgeon B."/>
            <person name="Goodwin S."/>
            <person name="Spatafora J."/>
            <person name="Crous P."/>
            <person name="Grigoriev I."/>
        </authorList>
    </citation>
    <scope>NUCLEOTIDE SEQUENCE</scope>
    <source>
        <strain evidence="8">ATCC 36951</strain>
    </source>
</reference>
<dbReference type="InterPro" id="IPR002401">
    <property type="entry name" value="Cyt_P450_E_grp-I"/>
</dbReference>
<evidence type="ECO:0000256" key="4">
    <source>
        <dbReference type="PIRSR" id="PIRSR602401-1"/>
    </source>
</evidence>
<dbReference type="CDD" id="cd11060">
    <property type="entry name" value="CYP57A1-like"/>
    <property type="match status" value="1"/>
</dbReference>
<organism evidence="8 9">
    <name type="scientific">Zasmidium cellare ATCC 36951</name>
    <dbReference type="NCBI Taxonomy" id="1080233"/>
    <lineage>
        <taxon>Eukaryota</taxon>
        <taxon>Fungi</taxon>
        <taxon>Dikarya</taxon>
        <taxon>Ascomycota</taxon>
        <taxon>Pezizomycotina</taxon>
        <taxon>Dothideomycetes</taxon>
        <taxon>Dothideomycetidae</taxon>
        <taxon>Mycosphaerellales</taxon>
        <taxon>Mycosphaerellaceae</taxon>
        <taxon>Zasmidium</taxon>
    </lineage>
</organism>
<dbReference type="RefSeq" id="XP_033660775.1">
    <property type="nucleotide sequence ID" value="XM_033814496.1"/>
</dbReference>
<dbReference type="GeneID" id="54567768"/>
<dbReference type="PANTHER" id="PTHR24305:SF190">
    <property type="entry name" value="P450, PUTATIVE (EUROFUNG)-RELATED"/>
    <property type="match status" value="1"/>
</dbReference>
<dbReference type="GO" id="GO:0005506">
    <property type="term" value="F:iron ion binding"/>
    <property type="evidence" value="ECO:0007669"/>
    <property type="project" value="InterPro"/>
</dbReference>
<dbReference type="PRINTS" id="PR00385">
    <property type="entry name" value="P450"/>
</dbReference>
<evidence type="ECO:0000256" key="7">
    <source>
        <dbReference type="SAM" id="Phobius"/>
    </source>
</evidence>